<dbReference type="EMBL" id="APJX01000016">
    <property type="protein sequence ID" value="EMS77416.1"/>
    <property type="molecule type" value="Genomic_DNA"/>
</dbReference>
<comment type="caution">
    <text evidence="1">The sequence shown here is derived from an EMBL/GenBank/DDBJ whole genome shotgun (WGS) entry which is preliminary data.</text>
</comment>
<gene>
    <name evidence="1" type="ORF">Dpo_16c00690</name>
</gene>
<evidence type="ECO:0000313" key="2">
    <source>
        <dbReference type="Proteomes" id="UP000014216"/>
    </source>
</evidence>
<protein>
    <submittedName>
        <fullName evidence="1">Uncharacterized protein</fullName>
    </submittedName>
</protein>
<dbReference type="AlphaFoldDB" id="S0G147"/>
<proteinExistence type="predicted"/>
<name>S0G147_9BACT</name>
<evidence type="ECO:0000313" key="1">
    <source>
        <dbReference type="EMBL" id="EMS77416.1"/>
    </source>
</evidence>
<dbReference type="Proteomes" id="UP000014216">
    <property type="component" value="Unassembled WGS sequence"/>
</dbReference>
<keyword evidence="2" id="KW-1185">Reference proteome</keyword>
<organism evidence="1 2">
    <name type="scientific">Desulfotignum phosphitoxidans DSM 13687</name>
    <dbReference type="NCBI Taxonomy" id="1286635"/>
    <lineage>
        <taxon>Bacteria</taxon>
        <taxon>Pseudomonadati</taxon>
        <taxon>Thermodesulfobacteriota</taxon>
        <taxon>Desulfobacteria</taxon>
        <taxon>Desulfobacterales</taxon>
        <taxon>Desulfobacteraceae</taxon>
        <taxon>Desulfotignum</taxon>
    </lineage>
</organism>
<reference evidence="1 2" key="1">
    <citation type="journal article" date="2013" name="Genome Announc.">
        <title>Draft Genome Sequence of Desulfotignum phosphitoxidans DSM 13687 Strain FiPS-3.</title>
        <authorList>
            <person name="Poehlein A."/>
            <person name="Daniel R."/>
            <person name="Simeonova D.D."/>
        </authorList>
    </citation>
    <scope>NUCLEOTIDE SEQUENCE [LARGE SCALE GENOMIC DNA]</scope>
    <source>
        <strain evidence="1 2">DSM 13687</strain>
    </source>
</reference>
<sequence>MNILREDNPILRGPAPCPPGIYRFEDKSMREGQVQSRCTCPHAFVTSCGARVASKHCPILRAGKKNDIIAGKKIKRDMGQFDKGFQRLIQETAKISLQQSVAADVQRLRHLDSSSCPRILTCTGANGSPTKECGWKRDGRDLLDGGKG</sequence>
<accession>S0G147</accession>